<protein>
    <recommendedName>
        <fullName evidence="3">Leucine-binding protein domain-containing protein</fullName>
    </recommendedName>
</protein>
<evidence type="ECO:0000313" key="4">
    <source>
        <dbReference type="EMBL" id="KRQ98361.1"/>
    </source>
</evidence>
<evidence type="ECO:0000259" key="3">
    <source>
        <dbReference type="Pfam" id="PF13458"/>
    </source>
</evidence>
<name>A0A0R3KS47_9BRAD</name>
<dbReference type="AlphaFoldDB" id="A0A0R3KS47"/>
<dbReference type="Pfam" id="PF13458">
    <property type="entry name" value="Peripla_BP_6"/>
    <property type="match status" value="1"/>
</dbReference>
<dbReference type="PANTHER" id="PTHR47235">
    <property type="entry name" value="BLR6548 PROTEIN"/>
    <property type="match status" value="1"/>
</dbReference>
<accession>A0A0R3KS47</accession>
<evidence type="ECO:0000256" key="2">
    <source>
        <dbReference type="ARBA" id="ARBA00022729"/>
    </source>
</evidence>
<keyword evidence="5" id="KW-1185">Reference proteome</keyword>
<organism evidence="4 5">
    <name type="scientific">Bradyrhizobium valentinum</name>
    <dbReference type="NCBI Taxonomy" id="1518501"/>
    <lineage>
        <taxon>Bacteria</taxon>
        <taxon>Pseudomonadati</taxon>
        <taxon>Pseudomonadota</taxon>
        <taxon>Alphaproteobacteria</taxon>
        <taxon>Hyphomicrobiales</taxon>
        <taxon>Nitrobacteraceae</taxon>
        <taxon>Bradyrhizobium</taxon>
    </lineage>
</organism>
<dbReference type="InterPro" id="IPR028081">
    <property type="entry name" value="Leu-bd"/>
</dbReference>
<dbReference type="Gene3D" id="3.40.50.2300">
    <property type="match status" value="2"/>
</dbReference>
<dbReference type="PANTHER" id="PTHR47235:SF1">
    <property type="entry name" value="BLR6548 PROTEIN"/>
    <property type="match status" value="1"/>
</dbReference>
<feature type="domain" description="Leucine-binding protein" evidence="3">
    <location>
        <begin position="59"/>
        <end position="130"/>
    </location>
</feature>
<dbReference type="InterPro" id="IPR028082">
    <property type="entry name" value="Peripla_BP_I"/>
</dbReference>
<comment type="caution">
    <text evidence="4">The sequence shown here is derived from an EMBL/GenBank/DDBJ whole genome shotgun (WGS) entry which is preliminary data.</text>
</comment>
<dbReference type="RefSeq" id="WP_057854193.1">
    <property type="nucleotide sequence ID" value="NZ_LLXX01000177.1"/>
</dbReference>
<evidence type="ECO:0000313" key="5">
    <source>
        <dbReference type="Proteomes" id="UP000051913"/>
    </source>
</evidence>
<gene>
    <name evidence="4" type="ORF">CP49_10520</name>
</gene>
<keyword evidence="2" id="KW-0732">Signal</keyword>
<comment type="similarity">
    <text evidence="1">Belongs to the leucine-binding protein family.</text>
</comment>
<dbReference type="EMBL" id="LLXX01000177">
    <property type="protein sequence ID" value="KRQ98361.1"/>
    <property type="molecule type" value="Genomic_DNA"/>
</dbReference>
<dbReference type="SUPFAM" id="SSF53822">
    <property type="entry name" value="Periplasmic binding protein-like I"/>
    <property type="match status" value="1"/>
</dbReference>
<proteinExistence type="inferred from homology"/>
<dbReference type="Proteomes" id="UP000051913">
    <property type="component" value="Unassembled WGS sequence"/>
</dbReference>
<evidence type="ECO:0000256" key="1">
    <source>
        <dbReference type="ARBA" id="ARBA00010062"/>
    </source>
</evidence>
<reference evidence="4 5" key="1">
    <citation type="submission" date="2014-03" db="EMBL/GenBank/DDBJ databases">
        <title>Bradyrhizobium valentinum sp. nov., isolated from effective nodules of Lupinus mariae-josephae, a lupine endemic of basic-lime soils in Eastern Spain.</title>
        <authorList>
            <person name="Duran D."/>
            <person name="Rey L."/>
            <person name="Navarro A."/>
            <person name="Busquets A."/>
            <person name="Imperial J."/>
            <person name="Ruiz-Argueso T."/>
        </authorList>
    </citation>
    <scope>NUCLEOTIDE SEQUENCE [LARGE SCALE GENOMIC DNA]</scope>
    <source>
        <strain evidence="4 5">LmjM3</strain>
    </source>
</reference>
<sequence length="339" mass="37291">MAVLKSLALIFVPLFGIIGLPAIGSGQSVSNNEIRLGTIFSRDGRPDDRQIHMRVLTEYLREINNEGGINGRPIEIFSYDDEGDSKKTLDLARRLVEQDRVACLFDLSARANEVIRPYVRFKKIPVLFPSPPAFREAEILGSYISQHLPDATVAVLGPAGGSGTEYLNGFYEGLGREHARAAITNAQEIKDLDESVNQVEPVSRGRAGLLVMFGPADQLLKLTRDLAKLEWSPLLIMNSAALSLDLQQFTSSAGMISISTPHHVAAVNSAGWNAFKNLRREDWNSTAAAYGYVLAKSIVSTLRSSSEMNRCELNVVRSKGHNWEVVDSSIPCERSPRPK</sequence>